<keyword evidence="1" id="KW-0812">Transmembrane</keyword>
<dbReference type="InterPro" id="IPR010530">
    <property type="entry name" value="B12D"/>
</dbReference>
<dbReference type="OrthoDB" id="202195at2759"/>
<dbReference type="EMBL" id="SPLM01000109">
    <property type="protein sequence ID" value="TMW59731.1"/>
    <property type="molecule type" value="Genomic_DNA"/>
</dbReference>
<keyword evidence="1" id="KW-0472">Membrane</keyword>
<organism evidence="2 3">
    <name type="scientific">Pythium oligandrum</name>
    <name type="common">Mycoparasitic fungus</name>
    <dbReference type="NCBI Taxonomy" id="41045"/>
    <lineage>
        <taxon>Eukaryota</taxon>
        <taxon>Sar</taxon>
        <taxon>Stramenopiles</taxon>
        <taxon>Oomycota</taxon>
        <taxon>Peronosporomycetes</taxon>
        <taxon>Pythiales</taxon>
        <taxon>Pythiaceae</taxon>
        <taxon>Pythium</taxon>
    </lineage>
</organism>
<feature type="transmembrane region" description="Helical" evidence="1">
    <location>
        <begin position="20"/>
        <end position="41"/>
    </location>
</feature>
<name>A0A8K1FER7_PYTOL</name>
<reference evidence="2" key="1">
    <citation type="submission" date="2019-03" db="EMBL/GenBank/DDBJ databases">
        <title>Long read genome sequence of the mycoparasitic Pythium oligandrum ATCC 38472 isolated from sugarbeet rhizosphere.</title>
        <authorList>
            <person name="Gaulin E."/>
        </authorList>
    </citation>
    <scope>NUCLEOTIDE SEQUENCE</scope>
    <source>
        <strain evidence="2">ATCC 38472_TT</strain>
    </source>
</reference>
<keyword evidence="3" id="KW-1185">Reference proteome</keyword>
<dbReference type="Pfam" id="PF06522">
    <property type="entry name" value="B12D"/>
    <property type="match status" value="1"/>
</dbReference>
<protein>
    <submittedName>
        <fullName evidence="2">Uncharacterized protein</fullName>
    </submittedName>
</protein>
<evidence type="ECO:0000313" key="2">
    <source>
        <dbReference type="EMBL" id="TMW59731.1"/>
    </source>
</evidence>
<gene>
    <name evidence="2" type="ORF">Poli38472_004800</name>
</gene>
<dbReference type="Proteomes" id="UP000794436">
    <property type="component" value="Unassembled WGS sequence"/>
</dbReference>
<dbReference type="AlphaFoldDB" id="A0A8K1FER7"/>
<accession>A0A8K1FER7</accession>
<comment type="caution">
    <text evidence="2">The sequence shown here is derived from an EMBL/GenBank/DDBJ whole genome shotgun (WGS) entry which is preliminary data.</text>
</comment>
<proteinExistence type="predicted"/>
<evidence type="ECO:0000256" key="1">
    <source>
        <dbReference type="SAM" id="Phobius"/>
    </source>
</evidence>
<keyword evidence="1" id="KW-1133">Transmembrane helix</keyword>
<sequence>MAAKIGTKTSKKWLADPSTYPLIACIGAGAVMCFSVGVRHLTKSPDVKWNREVRKNPELALRDRSDWMSHRGDFKALASNRVNSHEK</sequence>
<evidence type="ECO:0000313" key="3">
    <source>
        <dbReference type="Proteomes" id="UP000794436"/>
    </source>
</evidence>